<accession>A0A8X7ZCB3</accession>
<reference evidence="2" key="1">
    <citation type="journal article" date="2020" name="bioRxiv">
        <title>Hybrid origin of Populus tomentosa Carr. identified through genome sequencing and phylogenomic analysis.</title>
        <authorList>
            <person name="An X."/>
            <person name="Gao K."/>
            <person name="Chen Z."/>
            <person name="Li J."/>
            <person name="Yang X."/>
            <person name="Yang X."/>
            <person name="Zhou J."/>
            <person name="Guo T."/>
            <person name="Zhao T."/>
            <person name="Huang S."/>
            <person name="Miao D."/>
            <person name="Khan W.U."/>
            <person name="Rao P."/>
            <person name="Ye M."/>
            <person name="Lei B."/>
            <person name="Liao W."/>
            <person name="Wang J."/>
            <person name="Ji L."/>
            <person name="Li Y."/>
            <person name="Guo B."/>
            <person name="Mustafa N.S."/>
            <person name="Li S."/>
            <person name="Yun Q."/>
            <person name="Keller S.R."/>
            <person name="Mao J."/>
            <person name="Zhang R."/>
            <person name="Strauss S.H."/>
        </authorList>
    </citation>
    <scope>NUCLEOTIDE SEQUENCE</scope>
    <source>
        <strain evidence="2">GM15</strain>
        <tissue evidence="2">Leaf</tissue>
    </source>
</reference>
<evidence type="ECO:0000313" key="2">
    <source>
        <dbReference type="EMBL" id="KAG6765162.1"/>
    </source>
</evidence>
<feature type="compositionally biased region" description="Basic and acidic residues" evidence="1">
    <location>
        <begin position="1"/>
        <end position="10"/>
    </location>
</feature>
<organism evidence="2 3">
    <name type="scientific">Populus tomentosa</name>
    <name type="common">Chinese white poplar</name>
    <dbReference type="NCBI Taxonomy" id="118781"/>
    <lineage>
        <taxon>Eukaryota</taxon>
        <taxon>Viridiplantae</taxon>
        <taxon>Streptophyta</taxon>
        <taxon>Embryophyta</taxon>
        <taxon>Tracheophyta</taxon>
        <taxon>Spermatophyta</taxon>
        <taxon>Magnoliopsida</taxon>
        <taxon>eudicotyledons</taxon>
        <taxon>Gunneridae</taxon>
        <taxon>Pentapetalae</taxon>
        <taxon>rosids</taxon>
        <taxon>fabids</taxon>
        <taxon>Malpighiales</taxon>
        <taxon>Salicaceae</taxon>
        <taxon>Saliceae</taxon>
        <taxon>Populus</taxon>
    </lineage>
</organism>
<feature type="region of interest" description="Disordered" evidence="1">
    <location>
        <begin position="1"/>
        <end position="23"/>
    </location>
</feature>
<protein>
    <submittedName>
        <fullName evidence="2">Uncharacterized protein</fullName>
    </submittedName>
</protein>
<dbReference type="Proteomes" id="UP000886885">
    <property type="component" value="Chromosome 8A"/>
</dbReference>
<dbReference type="EMBL" id="JAAWWB010000015">
    <property type="protein sequence ID" value="KAG6765162.1"/>
    <property type="molecule type" value="Genomic_DNA"/>
</dbReference>
<dbReference type="AlphaFoldDB" id="A0A8X7ZCB3"/>
<evidence type="ECO:0000313" key="3">
    <source>
        <dbReference type="Proteomes" id="UP000886885"/>
    </source>
</evidence>
<dbReference type="OrthoDB" id="10251809at2759"/>
<keyword evidence="3" id="KW-1185">Reference proteome</keyword>
<name>A0A8X7ZCB3_POPTO</name>
<gene>
    <name evidence="2" type="ORF">POTOM_029180</name>
</gene>
<sequence length="98" mass="11091">MGLPAEHLRPGSELAIIDSGPQTPPAPRFDHTYAINGDLYLLIFGGCSHSIFFNDLLVLDFRLKSQSQRTIHAAEDMIMRKVYIPCFWEGDRLAFDHS</sequence>
<comment type="caution">
    <text evidence="2">The sequence shown here is derived from an EMBL/GenBank/DDBJ whole genome shotgun (WGS) entry which is preliminary data.</text>
</comment>
<evidence type="ECO:0000256" key="1">
    <source>
        <dbReference type="SAM" id="MobiDB-lite"/>
    </source>
</evidence>
<proteinExistence type="predicted"/>